<comment type="caution">
    <text evidence="1">The sequence shown here is derived from an EMBL/GenBank/DDBJ whole genome shotgun (WGS) entry which is preliminary data.</text>
</comment>
<protein>
    <recommendedName>
        <fullName evidence="3">Glycosyl hydrolase family 32</fullName>
    </recommendedName>
</protein>
<gene>
    <name evidence="1" type="ORF">DFQ02_104318</name>
</gene>
<reference evidence="1 2" key="1">
    <citation type="submission" date="2018-07" db="EMBL/GenBank/DDBJ databases">
        <title>Genomic Encyclopedia of Type Strains, Phase III (KMG-III): the genomes of soil and plant-associated and newly described type strains.</title>
        <authorList>
            <person name="Whitman W."/>
        </authorList>
    </citation>
    <scope>NUCLEOTIDE SEQUENCE [LARGE SCALE GENOMIC DNA]</scope>
    <source>
        <strain evidence="1 2">CECT 8487</strain>
    </source>
</reference>
<accession>A0A3D9HG46</accession>
<evidence type="ECO:0000313" key="2">
    <source>
        <dbReference type="Proteomes" id="UP000256629"/>
    </source>
</evidence>
<keyword evidence="2" id="KW-1185">Reference proteome</keyword>
<name>A0A3D9HG46_9FLAO</name>
<evidence type="ECO:0000313" key="1">
    <source>
        <dbReference type="EMBL" id="RED48472.1"/>
    </source>
</evidence>
<dbReference type="AlphaFoldDB" id="A0A3D9HG46"/>
<proteinExistence type="predicted"/>
<dbReference type="PROSITE" id="PS51257">
    <property type="entry name" value="PROKAR_LIPOPROTEIN"/>
    <property type="match status" value="1"/>
</dbReference>
<dbReference type="Proteomes" id="UP000256629">
    <property type="component" value="Unassembled WGS sequence"/>
</dbReference>
<dbReference type="EMBL" id="QRDX01000004">
    <property type="protein sequence ID" value="RED48472.1"/>
    <property type="molecule type" value="Genomic_DNA"/>
</dbReference>
<dbReference type="OrthoDB" id="1327329at2"/>
<sequence length="482" mass="55006">MTSIIKRLSLVLISFFVISCSSEDIIIIDEEGSVIIDEEKEENHASNLVYDNISEGSLNSFFHNALISDLYNNIERQEPIEITEYDIGNNRIKTNYEHIENLLVKASNDQSWFVTQGREATAVVEVKSVDVNNGWVNLGQRYSGSFNSKVGARLEFFNPFVNYKIINDSPLFSPYPTQVDEGNFNYIQSGGLIEKANGTYVLLTPVVFGSHQKRSIYYAMSSNLEDWDFKNEKLLGTETISFAKPSGNVFSVDNPFKLDDGRLLVLLGVEQPNGSYTSAYMIIDEGLNILQQPKEIMIPGWYGENQNSFPLALTKFNNQYRLLLHRRNSSFIDREIYELVFSDLFSALESNKTIVSSKLVHRGSESAGYLEGKADDACYIKFNSELYIILGGEEVSSNYLTSNNREYGLMRWHESLWKHDPRSPLIINPVQLHKKYPNYNWAWDHLGGFVSPIIRNNTLYLYMAFGTDNPDYYITGIKIPLQ</sequence>
<dbReference type="RefSeq" id="WP_116524109.1">
    <property type="nucleotide sequence ID" value="NZ_QRDX01000004.1"/>
</dbReference>
<organism evidence="1 2">
    <name type="scientific">Seonamhaeicola aphaedonensis</name>
    <dbReference type="NCBI Taxonomy" id="1461338"/>
    <lineage>
        <taxon>Bacteria</taxon>
        <taxon>Pseudomonadati</taxon>
        <taxon>Bacteroidota</taxon>
        <taxon>Flavobacteriia</taxon>
        <taxon>Flavobacteriales</taxon>
        <taxon>Flavobacteriaceae</taxon>
    </lineage>
</organism>
<evidence type="ECO:0008006" key="3">
    <source>
        <dbReference type="Google" id="ProtNLM"/>
    </source>
</evidence>